<proteinExistence type="inferred from homology"/>
<dbReference type="PRINTS" id="PR00294">
    <property type="entry name" value="SSBTLNINHBTR"/>
</dbReference>
<evidence type="ECO:0000313" key="11">
    <source>
        <dbReference type="EMBL" id="SES45925.1"/>
    </source>
</evidence>
<evidence type="ECO:0000256" key="2">
    <source>
        <dbReference type="ARBA" id="ARBA00010472"/>
    </source>
</evidence>
<evidence type="ECO:0000256" key="4">
    <source>
        <dbReference type="ARBA" id="ARBA00022525"/>
    </source>
</evidence>
<feature type="chain" id="PRO_5011514641" evidence="9">
    <location>
        <begin position="26"/>
        <end position="143"/>
    </location>
</feature>
<dbReference type="GO" id="GO:0004867">
    <property type="term" value="F:serine-type endopeptidase inhibitor activity"/>
    <property type="evidence" value="ECO:0007669"/>
    <property type="project" value="UniProtKB-KW"/>
</dbReference>
<accession>A0A1H9XIE4</accession>
<feature type="signal peptide" evidence="9">
    <location>
        <begin position="1"/>
        <end position="25"/>
    </location>
</feature>
<evidence type="ECO:0000256" key="1">
    <source>
        <dbReference type="ARBA" id="ARBA00004613"/>
    </source>
</evidence>
<feature type="domain" description="Subtilisin inhibitor" evidence="10">
    <location>
        <begin position="47"/>
        <end position="129"/>
    </location>
</feature>
<evidence type="ECO:0000313" key="12">
    <source>
        <dbReference type="Proteomes" id="UP000199051"/>
    </source>
</evidence>
<organism evidence="11 12">
    <name type="scientific">Actinokineospora terrae</name>
    <dbReference type="NCBI Taxonomy" id="155974"/>
    <lineage>
        <taxon>Bacteria</taxon>
        <taxon>Bacillati</taxon>
        <taxon>Actinomycetota</taxon>
        <taxon>Actinomycetes</taxon>
        <taxon>Pseudonocardiales</taxon>
        <taxon>Pseudonocardiaceae</taxon>
        <taxon>Actinokineospora</taxon>
    </lineage>
</organism>
<dbReference type="Pfam" id="PF00720">
    <property type="entry name" value="SSI"/>
    <property type="match status" value="1"/>
</dbReference>
<dbReference type="InterPro" id="IPR023549">
    <property type="entry name" value="Subtilisin_inhibitor"/>
</dbReference>
<dbReference type="STRING" id="155974.SAMN04487818_115180"/>
<comment type="subcellular location">
    <subcellularLocation>
        <location evidence="1">Secreted</location>
    </subcellularLocation>
</comment>
<comment type="similarity">
    <text evidence="2 8">Belongs to the protease inhibitor I16 (SSI) family.</text>
</comment>
<evidence type="ECO:0000256" key="9">
    <source>
        <dbReference type="SAM" id="SignalP"/>
    </source>
</evidence>
<sequence>MWLSMRSTVLTSVLLAGMVVGSAAAATATTAVRDEAPRVADGPGASLVLTTQWLSNGNTKAAILNCDPTDGSTHADPQAACDALKDVNADFAALPDTNRPCTYNYDPVVVTVKGDWYGEYVTYREQFSNQCVAIVSSNDVFGF</sequence>
<keyword evidence="4" id="KW-0964">Secreted</keyword>
<dbReference type="Proteomes" id="UP000199051">
    <property type="component" value="Unassembled WGS sequence"/>
</dbReference>
<evidence type="ECO:0000256" key="3">
    <source>
        <dbReference type="ARBA" id="ARBA00011738"/>
    </source>
</evidence>
<name>A0A1H9XIE4_9PSEU</name>
<gene>
    <name evidence="11" type="ORF">SAMN04487818_115180</name>
</gene>
<comment type="subunit">
    <text evidence="3">Homodimer.</text>
</comment>
<evidence type="ECO:0000256" key="7">
    <source>
        <dbReference type="ARBA" id="ARBA00023157"/>
    </source>
</evidence>
<keyword evidence="6 8" id="KW-0722">Serine protease inhibitor</keyword>
<keyword evidence="9" id="KW-0732">Signal</keyword>
<keyword evidence="5 8" id="KW-0646">Protease inhibitor</keyword>
<evidence type="ECO:0000256" key="8">
    <source>
        <dbReference type="RuleBase" id="RU003471"/>
    </source>
</evidence>
<protein>
    <submittedName>
        <fullName evidence="11">Subtilisin inhibitor-like</fullName>
    </submittedName>
</protein>
<dbReference type="AlphaFoldDB" id="A0A1H9XIE4"/>
<dbReference type="InterPro" id="IPR036819">
    <property type="entry name" value="Subtilisin_inhibitor-like_sf"/>
</dbReference>
<evidence type="ECO:0000259" key="10">
    <source>
        <dbReference type="Pfam" id="PF00720"/>
    </source>
</evidence>
<dbReference type="EMBL" id="FOGI01000015">
    <property type="protein sequence ID" value="SES45925.1"/>
    <property type="molecule type" value="Genomic_DNA"/>
</dbReference>
<keyword evidence="7" id="KW-1015">Disulfide bond</keyword>
<dbReference type="GO" id="GO:0005576">
    <property type="term" value="C:extracellular region"/>
    <property type="evidence" value="ECO:0007669"/>
    <property type="project" value="UniProtKB-SubCell"/>
</dbReference>
<reference evidence="12" key="1">
    <citation type="submission" date="2016-10" db="EMBL/GenBank/DDBJ databases">
        <authorList>
            <person name="Varghese N."/>
            <person name="Submissions S."/>
        </authorList>
    </citation>
    <scope>NUCLEOTIDE SEQUENCE [LARGE SCALE GENOMIC DNA]</scope>
    <source>
        <strain evidence="12">DSM 44260</strain>
    </source>
</reference>
<dbReference type="Gene3D" id="3.30.350.10">
    <property type="entry name" value="Subtilisin inhibitor-like"/>
    <property type="match status" value="1"/>
</dbReference>
<evidence type="ECO:0000256" key="6">
    <source>
        <dbReference type="ARBA" id="ARBA00022900"/>
    </source>
</evidence>
<dbReference type="SUPFAM" id="SSF55399">
    <property type="entry name" value="Subtilisin inhibitor"/>
    <property type="match status" value="1"/>
</dbReference>
<evidence type="ECO:0000256" key="5">
    <source>
        <dbReference type="ARBA" id="ARBA00022690"/>
    </source>
</evidence>
<keyword evidence="12" id="KW-1185">Reference proteome</keyword>
<dbReference type="InterPro" id="IPR000691">
    <property type="entry name" value="Prot_inh_I16_SSI"/>
</dbReference>